<name>A0A6L8K920_9BURK</name>
<dbReference type="InterPro" id="IPR003439">
    <property type="entry name" value="ABC_transporter-like_ATP-bd"/>
</dbReference>
<dbReference type="PROSITE" id="PS00211">
    <property type="entry name" value="ABC_TRANSPORTER_1"/>
    <property type="match status" value="1"/>
</dbReference>
<evidence type="ECO:0000256" key="4">
    <source>
        <dbReference type="ARBA" id="ARBA00022741"/>
    </source>
</evidence>
<dbReference type="PROSITE" id="PS50893">
    <property type="entry name" value="ABC_TRANSPORTER_2"/>
    <property type="match status" value="1"/>
</dbReference>
<keyword evidence="2" id="KW-0813">Transport</keyword>
<evidence type="ECO:0000313" key="8">
    <source>
        <dbReference type="Proteomes" id="UP000479335"/>
    </source>
</evidence>
<evidence type="ECO:0000256" key="2">
    <source>
        <dbReference type="ARBA" id="ARBA00022448"/>
    </source>
</evidence>
<dbReference type="InterPro" id="IPR003593">
    <property type="entry name" value="AAA+_ATPase"/>
</dbReference>
<protein>
    <submittedName>
        <fullName evidence="7">ATP-binding cassette domain-containing protein</fullName>
    </submittedName>
</protein>
<keyword evidence="8" id="KW-1185">Reference proteome</keyword>
<dbReference type="EMBL" id="WWCN01000004">
    <property type="protein sequence ID" value="MYM22708.1"/>
    <property type="molecule type" value="Genomic_DNA"/>
</dbReference>
<keyword evidence="3" id="KW-0472">Membrane</keyword>
<dbReference type="Proteomes" id="UP000479335">
    <property type="component" value="Unassembled WGS sequence"/>
</dbReference>
<dbReference type="InterPro" id="IPR027417">
    <property type="entry name" value="P-loop_NTPase"/>
</dbReference>
<comment type="caution">
    <text evidence="7">The sequence shown here is derived from an EMBL/GenBank/DDBJ whole genome shotgun (WGS) entry which is preliminary data.</text>
</comment>
<dbReference type="Gene3D" id="3.40.50.300">
    <property type="entry name" value="P-loop containing nucleotide triphosphate hydrolases"/>
    <property type="match status" value="1"/>
</dbReference>
<dbReference type="InterPro" id="IPR050166">
    <property type="entry name" value="ABC_transporter_ATP-bind"/>
</dbReference>
<dbReference type="InterPro" id="IPR017871">
    <property type="entry name" value="ABC_transporter-like_CS"/>
</dbReference>
<evidence type="ECO:0000256" key="3">
    <source>
        <dbReference type="ARBA" id="ARBA00022475"/>
    </source>
</evidence>
<dbReference type="GO" id="GO:0016887">
    <property type="term" value="F:ATP hydrolysis activity"/>
    <property type="evidence" value="ECO:0007669"/>
    <property type="project" value="InterPro"/>
</dbReference>
<keyword evidence="4" id="KW-0547">Nucleotide-binding</keyword>
<evidence type="ECO:0000256" key="5">
    <source>
        <dbReference type="ARBA" id="ARBA00022840"/>
    </source>
</evidence>
<sequence length="245" mass="27077">MSLTIQKLSKTFGPRRVLDNINLDIHDGEFVAIVGKSGCGKSTLLRILAGLDRDYTGTLLHDGVPVDGTDLRRGVVFQDHRLYPWLTVADNVGLALAELPISAAEKRARVIERLAKLGLQDYIDAYPKAISGGMAQRVAIARALVNRPPVLLLDEPFSALDAITRGRLQQELLALWRDEGLTVVIVTHDIEEAALLAQRVVVLDQHVKRLQPIDLPHPRRRSDPAFGLLHDRLLADFHDDLAHAA</sequence>
<evidence type="ECO:0000313" key="7">
    <source>
        <dbReference type="EMBL" id="MYM22708.1"/>
    </source>
</evidence>
<comment type="similarity">
    <text evidence="1">Belongs to the ABC transporter superfamily.</text>
</comment>
<dbReference type="RefSeq" id="WP_161006198.1">
    <property type="nucleotide sequence ID" value="NZ_WWCN01000004.1"/>
</dbReference>
<dbReference type="SUPFAM" id="SSF52540">
    <property type="entry name" value="P-loop containing nucleoside triphosphate hydrolases"/>
    <property type="match status" value="1"/>
</dbReference>
<dbReference type="GO" id="GO:0005524">
    <property type="term" value="F:ATP binding"/>
    <property type="evidence" value="ECO:0007669"/>
    <property type="project" value="UniProtKB-KW"/>
</dbReference>
<evidence type="ECO:0000259" key="6">
    <source>
        <dbReference type="PROSITE" id="PS50893"/>
    </source>
</evidence>
<dbReference type="PANTHER" id="PTHR42788">
    <property type="entry name" value="TAURINE IMPORT ATP-BINDING PROTEIN-RELATED"/>
    <property type="match status" value="1"/>
</dbReference>
<dbReference type="PANTHER" id="PTHR42788:SF19">
    <property type="entry name" value="ALIPHATIC SULFONATES IMPORT ATP-BINDING PROTEIN SSUB 2"/>
    <property type="match status" value="1"/>
</dbReference>
<gene>
    <name evidence="7" type="ORF">GTP46_08615</name>
</gene>
<dbReference type="CDD" id="cd03293">
    <property type="entry name" value="ABC_NrtD_SsuB_transporters"/>
    <property type="match status" value="1"/>
</dbReference>
<dbReference type="SMART" id="SM00382">
    <property type="entry name" value="AAA"/>
    <property type="match status" value="1"/>
</dbReference>
<accession>A0A6L8K920</accession>
<dbReference type="AlphaFoldDB" id="A0A6L8K920"/>
<feature type="domain" description="ABC transporter" evidence="6">
    <location>
        <begin position="3"/>
        <end position="230"/>
    </location>
</feature>
<organism evidence="7 8">
    <name type="scientific">Duganella flavida</name>
    <dbReference type="NCBI Taxonomy" id="2692175"/>
    <lineage>
        <taxon>Bacteria</taxon>
        <taxon>Pseudomonadati</taxon>
        <taxon>Pseudomonadota</taxon>
        <taxon>Betaproteobacteria</taxon>
        <taxon>Burkholderiales</taxon>
        <taxon>Oxalobacteraceae</taxon>
        <taxon>Telluria group</taxon>
        <taxon>Duganella</taxon>
    </lineage>
</organism>
<proteinExistence type="inferred from homology"/>
<reference evidence="7 8" key="1">
    <citation type="submission" date="2019-12" db="EMBL/GenBank/DDBJ databases">
        <title>Novel species isolated from a subtropical stream in China.</title>
        <authorList>
            <person name="Lu H."/>
        </authorList>
    </citation>
    <scope>NUCLEOTIDE SEQUENCE [LARGE SCALE GENOMIC DNA]</scope>
    <source>
        <strain evidence="7 8">FT135W</strain>
    </source>
</reference>
<keyword evidence="5 7" id="KW-0067">ATP-binding</keyword>
<evidence type="ECO:0000256" key="1">
    <source>
        <dbReference type="ARBA" id="ARBA00005417"/>
    </source>
</evidence>
<keyword evidence="3" id="KW-1003">Cell membrane</keyword>
<dbReference type="Pfam" id="PF00005">
    <property type="entry name" value="ABC_tran"/>
    <property type="match status" value="1"/>
</dbReference>